<dbReference type="Proteomes" id="UP000277766">
    <property type="component" value="Unassembled WGS sequence"/>
</dbReference>
<evidence type="ECO:0000313" key="3">
    <source>
        <dbReference type="EMBL" id="RTR30804.1"/>
    </source>
</evidence>
<feature type="chain" id="PRO_5019279267" evidence="2">
    <location>
        <begin position="29"/>
        <end position="318"/>
    </location>
</feature>
<dbReference type="GO" id="GO:0005509">
    <property type="term" value="F:calcium ion binding"/>
    <property type="evidence" value="ECO:0007669"/>
    <property type="project" value="InterPro"/>
</dbReference>
<feature type="compositionally biased region" description="Pro residues" evidence="1">
    <location>
        <begin position="300"/>
        <end position="318"/>
    </location>
</feature>
<name>A0A431W629_9DEIO</name>
<dbReference type="SUPFAM" id="SSF49313">
    <property type="entry name" value="Cadherin-like"/>
    <property type="match status" value="1"/>
</dbReference>
<keyword evidence="2" id="KW-0732">Signal</keyword>
<evidence type="ECO:0000256" key="1">
    <source>
        <dbReference type="SAM" id="MobiDB-lite"/>
    </source>
</evidence>
<reference evidence="3 4" key="1">
    <citation type="submission" date="2018-12" db="EMBL/GenBank/DDBJ databases">
        <title>Deinococcus radiophilus ATCC 27603 genome sequencing and assembly.</title>
        <authorList>
            <person name="Maclea K.S."/>
            <person name="Maynard C.R."/>
        </authorList>
    </citation>
    <scope>NUCLEOTIDE SEQUENCE [LARGE SCALE GENOMIC DNA]</scope>
    <source>
        <strain evidence="3 4">ATCC 27603</strain>
    </source>
</reference>
<dbReference type="InterPro" id="IPR015919">
    <property type="entry name" value="Cadherin-like_sf"/>
</dbReference>
<organism evidence="3 4">
    <name type="scientific">Deinococcus radiophilus</name>
    <dbReference type="NCBI Taxonomy" id="32062"/>
    <lineage>
        <taxon>Bacteria</taxon>
        <taxon>Thermotogati</taxon>
        <taxon>Deinococcota</taxon>
        <taxon>Deinococci</taxon>
        <taxon>Deinococcales</taxon>
        <taxon>Deinococcaceae</taxon>
        <taxon>Deinococcus</taxon>
    </lineage>
</organism>
<dbReference type="OrthoDB" id="70916at2"/>
<sequence length="318" mass="33112">MPSLNLSPGRRMPAALALGLLPAALLVACGETTSGGRVYRDPLTFGQTTLPVAYQGETYEQALDLRGGTGPYGLRVVSGELPEGLRVSSQRLSGTPTEKGNYTFTLEATDANLSSKVQQYTLNVGDLPPLKITPELPRTEIRGATRIPLNIAAPRTARAARVTWELPAGASVTQVQGGPSSGLVVWKQTGQLLTVDLGFRQVPTRDERVALIHLTPSTPMTLSAQKFSFRVLDGQGKDLTPQATPATPAAQPQQGGAGQTAPAGFPAPPASQTRAPDDAEAAANAPVSGDPVPGEAAPTIPFPRPTNPGWPTPPAVTP</sequence>
<dbReference type="Pfam" id="PF05345">
    <property type="entry name" value="He_PIG"/>
    <property type="match status" value="1"/>
</dbReference>
<protein>
    <submittedName>
        <fullName evidence="3">Cell ssuface protein containing Ig-like domain protein</fullName>
    </submittedName>
</protein>
<keyword evidence="4" id="KW-1185">Reference proteome</keyword>
<dbReference type="RefSeq" id="WP_126350832.1">
    <property type="nucleotide sequence ID" value="NZ_CP086380.1"/>
</dbReference>
<proteinExistence type="predicted"/>
<evidence type="ECO:0000256" key="2">
    <source>
        <dbReference type="SAM" id="SignalP"/>
    </source>
</evidence>
<dbReference type="EMBL" id="RXPE01000001">
    <property type="protein sequence ID" value="RTR30804.1"/>
    <property type="molecule type" value="Genomic_DNA"/>
</dbReference>
<feature type="signal peptide" evidence="2">
    <location>
        <begin position="1"/>
        <end position="28"/>
    </location>
</feature>
<gene>
    <name evidence="3" type="ORF">EJ104_00700</name>
</gene>
<dbReference type="Gene3D" id="2.60.40.10">
    <property type="entry name" value="Immunoglobulins"/>
    <property type="match status" value="1"/>
</dbReference>
<feature type="compositionally biased region" description="Low complexity" evidence="1">
    <location>
        <begin position="240"/>
        <end position="264"/>
    </location>
</feature>
<dbReference type="InterPro" id="IPR013783">
    <property type="entry name" value="Ig-like_fold"/>
</dbReference>
<dbReference type="GO" id="GO:0016020">
    <property type="term" value="C:membrane"/>
    <property type="evidence" value="ECO:0007669"/>
    <property type="project" value="InterPro"/>
</dbReference>
<dbReference type="AlphaFoldDB" id="A0A431W629"/>
<accession>A0A431W629</accession>
<comment type="caution">
    <text evidence="3">The sequence shown here is derived from an EMBL/GenBank/DDBJ whole genome shotgun (WGS) entry which is preliminary data.</text>
</comment>
<evidence type="ECO:0000313" key="4">
    <source>
        <dbReference type="Proteomes" id="UP000277766"/>
    </source>
</evidence>
<feature type="region of interest" description="Disordered" evidence="1">
    <location>
        <begin position="235"/>
        <end position="318"/>
    </location>
</feature>